<protein>
    <recommendedName>
        <fullName evidence="2">histidine kinase</fullName>
        <ecNumber evidence="2">2.7.13.3</ecNumber>
    </recommendedName>
</protein>
<evidence type="ECO:0000259" key="8">
    <source>
        <dbReference type="SMART" id="SM00387"/>
    </source>
</evidence>
<feature type="compositionally biased region" description="Gly residues" evidence="6">
    <location>
        <begin position="463"/>
        <end position="472"/>
    </location>
</feature>
<dbReference type="SMART" id="SM00387">
    <property type="entry name" value="HATPase_c"/>
    <property type="match status" value="1"/>
</dbReference>
<name>A0A1E5PYR4_9ACTN</name>
<feature type="compositionally biased region" description="Basic and acidic residues" evidence="6">
    <location>
        <begin position="109"/>
        <end position="122"/>
    </location>
</feature>
<evidence type="ECO:0000256" key="3">
    <source>
        <dbReference type="ARBA" id="ARBA00022553"/>
    </source>
</evidence>
<feature type="region of interest" description="Disordered" evidence="6">
    <location>
        <begin position="109"/>
        <end position="139"/>
    </location>
</feature>
<feature type="compositionally biased region" description="Low complexity" evidence="6">
    <location>
        <begin position="447"/>
        <end position="462"/>
    </location>
</feature>
<accession>A0A1E5PYR4</accession>
<dbReference type="Proteomes" id="UP000095705">
    <property type="component" value="Unassembled WGS sequence"/>
</dbReference>
<keyword evidence="7" id="KW-0812">Transmembrane</keyword>
<dbReference type="RefSeq" id="WP_069922733.1">
    <property type="nucleotide sequence ID" value="NZ_MEHK01000001.1"/>
</dbReference>
<dbReference type="InterPro" id="IPR003594">
    <property type="entry name" value="HATPase_dom"/>
</dbReference>
<feature type="compositionally biased region" description="Low complexity" evidence="6">
    <location>
        <begin position="123"/>
        <end position="139"/>
    </location>
</feature>
<dbReference type="GO" id="GO:0004673">
    <property type="term" value="F:protein histidine kinase activity"/>
    <property type="evidence" value="ECO:0007669"/>
    <property type="project" value="UniProtKB-EC"/>
</dbReference>
<evidence type="ECO:0000256" key="4">
    <source>
        <dbReference type="ARBA" id="ARBA00022679"/>
    </source>
</evidence>
<keyword evidence="7" id="KW-0472">Membrane</keyword>
<feature type="domain" description="Histidine kinase/HSP90-like ATPase" evidence="8">
    <location>
        <begin position="282"/>
        <end position="395"/>
    </location>
</feature>
<feature type="compositionally biased region" description="Basic and acidic residues" evidence="6">
    <location>
        <begin position="626"/>
        <end position="638"/>
    </location>
</feature>
<dbReference type="GO" id="GO:0000160">
    <property type="term" value="P:phosphorelay signal transduction system"/>
    <property type="evidence" value="ECO:0007669"/>
    <property type="project" value="TreeGrafter"/>
</dbReference>
<dbReference type="Pfam" id="PF02518">
    <property type="entry name" value="HATPase_c"/>
    <property type="match status" value="1"/>
</dbReference>
<dbReference type="Gene3D" id="3.30.565.10">
    <property type="entry name" value="Histidine kinase-like ATPase, C-terminal domain"/>
    <property type="match status" value="1"/>
</dbReference>
<evidence type="ECO:0000256" key="6">
    <source>
        <dbReference type="SAM" id="MobiDB-lite"/>
    </source>
</evidence>
<dbReference type="GO" id="GO:0005886">
    <property type="term" value="C:plasma membrane"/>
    <property type="evidence" value="ECO:0007669"/>
    <property type="project" value="TreeGrafter"/>
</dbReference>
<dbReference type="AlphaFoldDB" id="A0A1E5PYR4"/>
<keyword evidence="5" id="KW-0418">Kinase</keyword>
<dbReference type="STRING" id="36818.BGK67_27265"/>
<feature type="transmembrane region" description="Helical" evidence="7">
    <location>
        <begin position="63"/>
        <end position="85"/>
    </location>
</feature>
<comment type="caution">
    <text evidence="9">The sequence shown here is derived from an EMBL/GenBank/DDBJ whole genome shotgun (WGS) entry which is preliminary data.</text>
</comment>
<evidence type="ECO:0000256" key="7">
    <source>
        <dbReference type="SAM" id="Phobius"/>
    </source>
</evidence>
<dbReference type="PANTHER" id="PTHR45436">
    <property type="entry name" value="SENSOR HISTIDINE KINASE YKOH"/>
    <property type="match status" value="1"/>
</dbReference>
<dbReference type="EC" id="2.7.13.3" evidence="2"/>
<evidence type="ECO:0000256" key="5">
    <source>
        <dbReference type="ARBA" id="ARBA00022777"/>
    </source>
</evidence>
<organism evidence="9 10">
    <name type="scientific">Streptomyces subrutilus</name>
    <dbReference type="NCBI Taxonomy" id="36818"/>
    <lineage>
        <taxon>Bacteria</taxon>
        <taxon>Bacillati</taxon>
        <taxon>Actinomycetota</taxon>
        <taxon>Actinomycetes</taxon>
        <taxon>Kitasatosporales</taxon>
        <taxon>Streptomycetaceae</taxon>
        <taxon>Streptomyces</taxon>
    </lineage>
</organism>
<evidence type="ECO:0000256" key="2">
    <source>
        <dbReference type="ARBA" id="ARBA00012438"/>
    </source>
</evidence>
<keyword evidence="10" id="KW-1185">Reference proteome</keyword>
<feature type="region of interest" description="Disordered" evidence="6">
    <location>
        <begin position="617"/>
        <end position="642"/>
    </location>
</feature>
<evidence type="ECO:0000313" key="9">
    <source>
        <dbReference type="EMBL" id="OEJ34542.1"/>
    </source>
</evidence>
<keyword evidence="4" id="KW-0808">Transferase</keyword>
<feature type="region of interest" description="Disordered" evidence="6">
    <location>
        <begin position="497"/>
        <end position="558"/>
    </location>
</feature>
<keyword evidence="7" id="KW-1133">Transmembrane helix</keyword>
<proteinExistence type="predicted"/>
<sequence length="660" mass="67833">MSEPRAARHAPSRHTVTGPGRQIRPQLIRAAVLPTLAAGLSGAAAVIFTLQLGGGAGDRDARLWPVLTGCALLVAGALAAALLGAQRGAKAVRDRCEALRRSSVRGRQELRGAADRLERGEAPGRPVRGGPTGTPAGPDPAGVDEFWLLAQELRGAREQAHATLVRLAGPATPSDSDRKVEVFVNLARRLQSLVHREISLLDELEDTVEDPDLLKELFHVDHLATRIRRHAENLAVLGGAASRRQWTRPIDLSEVLRSAVAEVEQYTRVRVVPPAGGSVRGHAVADVVHLLAELVENATVFSAPDTDVVLRAERVTAGIAVEVEDRGLGMPAQEQHRMNALLGDPDQISVRHLLADGRIGLFVVSALARRHGIAVELKSNIYGGVLAVLVLPRELLGAEAPGAADAAGSRATSWGTGQASPLPPPLEPVRVARPRPRPEPAGPGPGAWPTGAASPGPAAPAGAGHGRASGPGAGAVAEAVTVAEVVAEPGPWVANGAVPAPRAGEGNAASPAAPPGPGPAIAAGAGAGARPVPAPPETWAAPAHTPAVPAGVQTDPALPETWAAPAPAAQAPADAGPLPAMWQAAPAPVWTGPAVTALAGAEAADRPVLPRRRAQQHLAPQLREVPVPRRAADPEQPVHDPGLMAAFQRGFGLAQSENQA</sequence>
<dbReference type="InterPro" id="IPR050428">
    <property type="entry name" value="TCS_sensor_his_kinase"/>
</dbReference>
<gene>
    <name evidence="9" type="ORF">BGK67_27265</name>
</gene>
<feature type="compositionally biased region" description="Low complexity" evidence="6">
    <location>
        <begin position="519"/>
        <end position="531"/>
    </location>
</feature>
<reference evidence="9 10" key="1">
    <citation type="submission" date="2016-08" db="EMBL/GenBank/DDBJ databases">
        <title>The complete genome of Streptomyces subrutilus 10-1-1.</title>
        <authorList>
            <person name="Chen X."/>
        </authorList>
    </citation>
    <scope>NUCLEOTIDE SEQUENCE [LARGE SCALE GENOMIC DNA]</scope>
    <source>
        <strain evidence="9 10">10-1-1</strain>
    </source>
</reference>
<feature type="transmembrane region" description="Helical" evidence="7">
    <location>
        <begin position="31"/>
        <end position="51"/>
    </location>
</feature>
<comment type="catalytic activity">
    <reaction evidence="1">
        <text>ATP + protein L-histidine = ADP + protein N-phospho-L-histidine.</text>
        <dbReference type="EC" id="2.7.13.3"/>
    </reaction>
</comment>
<feature type="region of interest" description="Disordered" evidence="6">
    <location>
        <begin position="1"/>
        <end position="21"/>
    </location>
</feature>
<evidence type="ECO:0000256" key="1">
    <source>
        <dbReference type="ARBA" id="ARBA00000085"/>
    </source>
</evidence>
<dbReference type="InterPro" id="IPR036890">
    <property type="entry name" value="HATPase_C_sf"/>
</dbReference>
<keyword evidence="3" id="KW-0597">Phosphoprotein</keyword>
<dbReference type="PANTHER" id="PTHR45436:SF5">
    <property type="entry name" value="SENSOR HISTIDINE KINASE TRCS"/>
    <property type="match status" value="1"/>
</dbReference>
<dbReference type="EMBL" id="MEHK01000001">
    <property type="protein sequence ID" value="OEJ34542.1"/>
    <property type="molecule type" value="Genomic_DNA"/>
</dbReference>
<evidence type="ECO:0000313" key="10">
    <source>
        <dbReference type="Proteomes" id="UP000095705"/>
    </source>
</evidence>
<feature type="region of interest" description="Disordered" evidence="6">
    <location>
        <begin position="406"/>
        <end position="472"/>
    </location>
</feature>
<dbReference type="SUPFAM" id="SSF55874">
    <property type="entry name" value="ATPase domain of HSP90 chaperone/DNA topoisomerase II/histidine kinase"/>
    <property type="match status" value="1"/>
</dbReference>
<dbReference type="OrthoDB" id="4652229at2"/>